<comment type="caution">
    <text evidence="2">The sequence shown here is derived from an EMBL/GenBank/DDBJ whole genome shotgun (WGS) entry which is preliminary data.</text>
</comment>
<evidence type="ECO:0000256" key="1">
    <source>
        <dbReference type="SAM" id="MobiDB-lite"/>
    </source>
</evidence>
<feature type="compositionally biased region" description="Basic and acidic residues" evidence="1">
    <location>
        <begin position="307"/>
        <end position="317"/>
    </location>
</feature>
<feature type="compositionally biased region" description="Acidic residues" evidence="1">
    <location>
        <begin position="400"/>
        <end position="424"/>
    </location>
</feature>
<evidence type="ECO:0000313" key="3">
    <source>
        <dbReference type="Proteomes" id="UP000783863"/>
    </source>
</evidence>
<dbReference type="EMBL" id="RKLQ01000002">
    <property type="protein sequence ID" value="MBX0304158.1"/>
    <property type="molecule type" value="Genomic_DNA"/>
</dbReference>
<gene>
    <name evidence="2" type="ORF">EGD98_10815</name>
</gene>
<reference evidence="2" key="1">
    <citation type="submission" date="2021-06" db="EMBL/GenBank/DDBJ databases">
        <title>Halomicroarcula sp. F24A a new haloarchaeum isolated from saline soil.</title>
        <authorList>
            <person name="Duran-Viseras A."/>
            <person name="Sanchez-Porro C."/>
            <person name="Ventosa A."/>
        </authorList>
    </citation>
    <scope>NUCLEOTIDE SEQUENCE</scope>
    <source>
        <strain evidence="2">F24A</strain>
    </source>
</reference>
<feature type="compositionally biased region" description="Low complexity" evidence="1">
    <location>
        <begin position="172"/>
        <end position="182"/>
    </location>
</feature>
<feature type="compositionally biased region" description="Low complexity" evidence="1">
    <location>
        <begin position="330"/>
        <end position="358"/>
    </location>
</feature>
<organism evidence="2 3">
    <name type="scientific">Haloarcula salinisoli</name>
    <dbReference type="NCBI Taxonomy" id="2487746"/>
    <lineage>
        <taxon>Archaea</taxon>
        <taxon>Methanobacteriati</taxon>
        <taxon>Methanobacteriota</taxon>
        <taxon>Stenosarchaea group</taxon>
        <taxon>Halobacteria</taxon>
        <taxon>Halobacteriales</taxon>
        <taxon>Haloarculaceae</taxon>
        <taxon>Haloarcula</taxon>
    </lineage>
</organism>
<feature type="compositionally biased region" description="Acidic residues" evidence="1">
    <location>
        <begin position="252"/>
        <end position="262"/>
    </location>
</feature>
<feature type="compositionally biased region" description="Low complexity" evidence="1">
    <location>
        <begin position="383"/>
        <end position="399"/>
    </location>
</feature>
<dbReference type="AlphaFoldDB" id="A0A8J7YII8"/>
<feature type="compositionally biased region" description="Acidic residues" evidence="1">
    <location>
        <begin position="270"/>
        <end position="287"/>
    </location>
</feature>
<feature type="region of interest" description="Disordered" evidence="1">
    <location>
        <begin position="159"/>
        <end position="429"/>
    </location>
</feature>
<dbReference type="RefSeq" id="WP_220588388.1">
    <property type="nucleotide sequence ID" value="NZ_RKLQ01000002.1"/>
</dbReference>
<evidence type="ECO:0000313" key="2">
    <source>
        <dbReference type="EMBL" id="MBX0304158.1"/>
    </source>
</evidence>
<sequence>MGLFDSIRRVVGGGDASDADDTDDDAATQPDVIDTRDLDEAALRERAAGVADEVSVLDFSLSSLEQFDDAIDAGYDEDLATSDTPGAYATDTVRFGCYLGEVLIRVYGGEWTQNPDWGVTISGPDGTTTVAVFDVAERSITSGAVFAAVADRAADEVGLDGTEPAADDPDAGTDQQADAGAAAEDEPTTTDPGEDEPPTDEPAAEASSDEPTFENLSDESTAEPADDEPAFENLGDESTVETADDGPSVAEPGDDATVETADDGPSVAEPGDDATVETADDESDGEAADTGTDVPDPASADPSLSEAAREAVERVMAEEGTDSLIEEAEPGTAADATGADATPADESADPASADPSESQTVDAPDPSESLFDDETAGTGPTVADAPSAADGPPAGSSEPADPDSADAPSDDQDDERTDGPDPTDGDGLRATYAEAAEELVSFWTEYDLDYSPDSLERLDALVSAEWDDDRFDDADFGNDASFDDRVFTSVSTELGGYFGEVLVRELDAEWSDEASTDGVVVEGADGPLAIPVFKVAGTSIKQQPVFARSYDSLLSDLDR</sequence>
<dbReference type="Proteomes" id="UP000783863">
    <property type="component" value="Unassembled WGS sequence"/>
</dbReference>
<proteinExistence type="predicted"/>
<feature type="compositionally biased region" description="Acidic residues" evidence="1">
    <location>
        <begin position="319"/>
        <end position="329"/>
    </location>
</feature>
<feature type="compositionally biased region" description="Acidic residues" evidence="1">
    <location>
        <begin position="183"/>
        <end position="244"/>
    </location>
</feature>
<keyword evidence="3" id="KW-1185">Reference proteome</keyword>
<name>A0A8J7YII8_9EURY</name>
<protein>
    <submittedName>
        <fullName evidence="2">Uncharacterized protein</fullName>
    </submittedName>
</protein>
<accession>A0A8J7YII8</accession>